<evidence type="ECO:0008006" key="3">
    <source>
        <dbReference type="Google" id="ProtNLM"/>
    </source>
</evidence>
<accession>K5X6G1</accession>
<protein>
    <recommendedName>
        <fullName evidence="3">F-box domain-containing protein</fullName>
    </recommendedName>
</protein>
<evidence type="ECO:0000313" key="2">
    <source>
        <dbReference type="Proteomes" id="UP000008370"/>
    </source>
</evidence>
<dbReference type="KEGG" id="pco:PHACADRAFT_117403"/>
<gene>
    <name evidence="1" type="ORF">PHACADRAFT_117403</name>
</gene>
<evidence type="ECO:0000313" key="1">
    <source>
        <dbReference type="EMBL" id="EKM58442.1"/>
    </source>
</evidence>
<proteinExistence type="predicted"/>
<dbReference type="InParanoid" id="K5X6G1"/>
<dbReference type="OrthoDB" id="2751422at2759"/>
<organism evidence="1 2">
    <name type="scientific">Phanerochaete carnosa (strain HHB-10118-sp)</name>
    <name type="common">White-rot fungus</name>
    <name type="synonym">Peniophora carnosa</name>
    <dbReference type="NCBI Taxonomy" id="650164"/>
    <lineage>
        <taxon>Eukaryota</taxon>
        <taxon>Fungi</taxon>
        <taxon>Dikarya</taxon>
        <taxon>Basidiomycota</taxon>
        <taxon>Agaricomycotina</taxon>
        <taxon>Agaricomycetes</taxon>
        <taxon>Polyporales</taxon>
        <taxon>Phanerochaetaceae</taxon>
        <taxon>Phanerochaete</taxon>
    </lineage>
</organism>
<dbReference type="Proteomes" id="UP000008370">
    <property type="component" value="Unassembled WGS sequence"/>
</dbReference>
<dbReference type="EMBL" id="JH930470">
    <property type="protein sequence ID" value="EKM58442.1"/>
    <property type="molecule type" value="Genomic_DNA"/>
</dbReference>
<dbReference type="HOGENOM" id="CLU_689080_0_0_1"/>
<keyword evidence="2" id="KW-1185">Reference proteome</keyword>
<reference evidence="1 2" key="1">
    <citation type="journal article" date="2012" name="BMC Genomics">
        <title>Comparative genomics of the white-rot fungi, Phanerochaete carnosa and P. chrysosporium, to elucidate the genetic basis of the distinct wood types they colonize.</title>
        <authorList>
            <person name="Suzuki H."/>
            <person name="MacDonald J."/>
            <person name="Syed K."/>
            <person name="Salamov A."/>
            <person name="Hori C."/>
            <person name="Aerts A."/>
            <person name="Henrissat B."/>
            <person name="Wiebenga A."/>
            <person name="vanKuyk P.A."/>
            <person name="Barry K."/>
            <person name="Lindquist E."/>
            <person name="LaButti K."/>
            <person name="Lapidus A."/>
            <person name="Lucas S."/>
            <person name="Coutinho P."/>
            <person name="Gong Y."/>
            <person name="Samejima M."/>
            <person name="Mahadevan R."/>
            <person name="Abou-Zaid M."/>
            <person name="de Vries R.P."/>
            <person name="Igarashi K."/>
            <person name="Yadav J.S."/>
            <person name="Grigoriev I.V."/>
            <person name="Master E.R."/>
        </authorList>
    </citation>
    <scope>NUCLEOTIDE SEQUENCE [LARGE SCALE GENOMIC DNA]</scope>
    <source>
        <strain evidence="1 2">HHB-10118-sp</strain>
    </source>
</reference>
<dbReference type="AlphaFoldDB" id="K5X6G1"/>
<dbReference type="GeneID" id="18907798"/>
<dbReference type="RefSeq" id="XP_007393754.1">
    <property type="nucleotide sequence ID" value="XM_007393692.1"/>
</dbReference>
<name>K5X6G1_PHACS</name>
<sequence length="400" mass="43877">MRQQSIPELDDHIIDFLQDDKSALLACSQVSRGFNARSWHHLFHTLVITDGVHLKRFLLSLRELAFRSHVHRLVLGRQKGRCAPHTQERLQLDTHSILEILSELPNLNVENITVGNICWSVVDLLPAHSTPTASSQSPISNCAYVSFTIHPGTTHVGTGRGKICALPDDVLSADATASVTNPKTPVGIRLVEITAFPLSGGCTWITGAEMSPRSLNVSEIVFHVRDPNLLEPAAHPTLVAVMKSVQAAAVRWLLPANLTTFNADRVAQELLLASAASLDSFTLWTTLNPSGLSLTIQQWAANLALLRLVPPSHIVRIGVGVLFDGKGFCEDALAQVKQVRWRSLLDVLDRFPALHTVEVSVVDKEGAVDDEIWVVLWEVLDSVRARGDGVRLVRGKPRIL</sequence>